<accession>A0A975AUE3</accession>
<sequence length="95" mass="11121">MSSSGGVEVIIFLQNRYIKFFEEKDAYSCEKALALNEIEYAKNAIVKLLLKPFVPLVIRKLLKYGVLNRCPDGKYFLDREAAYKFKRSFKKFLPF</sequence>
<evidence type="ECO:0000313" key="1">
    <source>
        <dbReference type="EMBL" id="QSZ26626.1"/>
    </source>
</evidence>
<organism evidence="1 2">
    <name type="scientific">Aceticella autotrophica</name>
    <dbReference type="NCBI Taxonomy" id="2755338"/>
    <lineage>
        <taxon>Bacteria</taxon>
        <taxon>Bacillati</taxon>
        <taxon>Bacillota</taxon>
        <taxon>Clostridia</taxon>
        <taxon>Thermoanaerobacterales</taxon>
        <taxon>Thermoanaerobacteraceae</taxon>
        <taxon>Aceticella</taxon>
    </lineage>
</organism>
<dbReference type="KEGG" id="aaut:ACETAC_06840"/>
<dbReference type="RefSeq" id="WP_284679304.1">
    <property type="nucleotide sequence ID" value="NZ_CP060096.1"/>
</dbReference>
<reference evidence="1" key="1">
    <citation type="submission" date="2020-08" db="EMBL/GenBank/DDBJ databases">
        <title>Genomic insights into the carbon and energy metabolism of the first obligate autotrophic acetogenic bacterium Aceticella autotrophica gen. nov., sp. nov.</title>
        <authorList>
            <person name="Toshchakov S.V."/>
            <person name="Elcheninov A.G."/>
            <person name="Kublanov I.V."/>
            <person name="Frolov E.N."/>
            <person name="Lebedinsky A.V."/>
        </authorList>
    </citation>
    <scope>NUCLEOTIDE SEQUENCE</scope>
    <source>
        <strain evidence="1">3443-3Ac</strain>
    </source>
</reference>
<dbReference type="Proteomes" id="UP000671913">
    <property type="component" value="Chromosome"/>
</dbReference>
<dbReference type="EMBL" id="CP060096">
    <property type="protein sequence ID" value="QSZ26626.1"/>
    <property type="molecule type" value="Genomic_DNA"/>
</dbReference>
<name>A0A975AUE3_9THEO</name>
<dbReference type="AlphaFoldDB" id="A0A975AUE3"/>
<evidence type="ECO:0000313" key="2">
    <source>
        <dbReference type="Proteomes" id="UP000671913"/>
    </source>
</evidence>
<protein>
    <submittedName>
        <fullName evidence="1">Uncharacterized protein</fullName>
    </submittedName>
</protein>
<gene>
    <name evidence="1" type="ORF">ACETAC_06840</name>
</gene>
<keyword evidence="2" id="KW-1185">Reference proteome</keyword>
<proteinExistence type="predicted"/>